<dbReference type="EMBL" id="JAMDHD010000001">
    <property type="protein sequence ID" value="MDD0983373.1"/>
    <property type="molecule type" value="Genomic_DNA"/>
</dbReference>
<keyword evidence="2" id="KW-1185">Reference proteome</keyword>
<comment type="caution">
    <text evidence="1">The sequence shown here is derived from an EMBL/GenBank/DDBJ whole genome shotgun (WGS) entry which is preliminary data.</text>
</comment>
<gene>
    <name evidence="1" type="ORF">M5G21_00135</name>
</gene>
<dbReference type="RefSeq" id="WP_057438133.1">
    <property type="nucleotide sequence ID" value="NZ_JAMDGQ010000007.1"/>
</dbReference>
<evidence type="ECO:0000313" key="1">
    <source>
        <dbReference type="EMBL" id="MDD0983373.1"/>
    </source>
</evidence>
<sequence length="78" mass="9167">MFDFLWRLFARKPAFRHFALLDAQGRCQAFKHCSQPPVGEGWVEVEEIRLSWMHQPLPARARISPRRARSSHRLPLTA</sequence>
<name>A0ABT5N4Y7_9PSED</name>
<reference evidence="1" key="1">
    <citation type="submission" date="2022-05" db="EMBL/GenBank/DDBJ databases">
        <title>Novel Pseudomonas spp. Isolated from a Rainbow Trout Aquaculture Facility.</title>
        <authorList>
            <person name="Testerman T."/>
            <person name="Graf J."/>
        </authorList>
    </citation>
    <scope>NUCLEOTIDE SEQUENCE</scope>
    <source>
        <strain evidence="1">ID1050</strain>
    </source>
</reference>
<evidence type="ECO:0000313" key="2">
    <source>
        <dbReference type="Proteomes" id="UP001148189"/>
    </source>
</evidence>
<proteinExistence type="predicted"/>
<organism evidence="1 2">
    <name type="scientific">Pseudomonas shahriarae</name>
    <dbReference type="NCBI Taxonomy" id="2745512"/>
    <lineage>
        <taxon>Bacteria</taxon>
        <taxon>Pseudomonadati</taxon>
        <taxon>Pseudomonadota</taxon>
        <taxon>Gammaproteobacteria</taxon>
        <taxon>Pseudomonadales</taxon>
        <taxon>Pseudomonadaceae</taxon>
        <taxon>Pseudomonas</taxon>
    </lineage>
</organism>
<accession>A0ABT5N4Y7</accession>
<dbReference type="Proteomes" id="UP001148189">
    <property type="component" value="Unassembled WGS sequence"/>
</dbReference>
<protein>
    <submittedName>
        <fullName evidence="1">Uncharacterized protein</fullName>
    </submittedName>
</protein>